<dbReference type="CDD" id="cd02516">
    <property type="entry name" value="CDP-ME_synthetase"/>
    <property type="match status" value="1"/>
</dbReference>
<comment type="function">
    <text evidence="7">Catalyzes the formation of 4-diphosphocytidyl-2-C-methyl-D-erythritol from CTP and 2-C-methyl-D-erythritol 4-phosphate (MEP).</text>
</comment>
<dbReference type="Gene3D" id="3.90.550.10">
    <property type="entry name" value="Spore Coat Polysaccharide Biosynthesis Protein SpsA, Chain A"/>
    <property type="match status" value="1"/>
</dbReference>
<protein>
    <recommendedName>
        <fullName evidence="7">2-C-methyl-D-erythritol 4-phosphate cytidylyltransferase</fullName>
        <ecNumber evidence="7">2.7.7.60</ecNumber>
    </recommendedName>
    <alternativeName>
        <fullName evidence="7">4-diphosphocytidyl-2C-methyl-D-erythritol synthase</fullName>
    </alternativeName>
    <alternativeName>
        <fullName evidence="7">MEP cytidylyltransferase</fullName>
        <shortName evidence="7">MCT</shortName>
    </alternativeName>
</protein>
<evidence type="ECO:0000313" key="8">
    <source>
        <dbReference type="EMBL" id="MEK8132678.1"/>
    </source>
</evidence>
<dbReference type="RefSeq" id="WP_341419866.1">
    <property type="nucleotide sequence ID" value="NZ_JBBPCC010000034.1"/>
</dbReference>
<dbReference type="PANTHER" id="PTHR32125:SF4">
    <property type="entry name" value="2-C-METHYL-D-ERYTHRITOL 4-PHOSPHATE CYTIDYLYLTRANSFERASE, CHLOROPLASTIC"/>
    <property type="match status" value="1"/>
</dbReference>
<sequence length="235" mass="26004">MKSKTGVIVVAAGRGTRMGTTESKQYLQLDDKPILIHTLLSFERMEFVDTIVLVTGAGDVDRCRVWARQYGLTKTIAVISGGKERQDSVHEGLKALPLGIEWVLVHDGVRPFAASRHVKACLERAYLTEAAVLAVPVKDTIKIVNGDGVIAATPERSSLWAIQTPQAFRFSLLLNAHERARQEGFTGTDDAMLVERLGKNVSVVESDYYNIKITTPEDLSWAEWILRNVGREGNE</sequence>
<evidence type="ECO:0000256" key="2">
    <source>
        <dbReference type="ARBA" id="ARBA00004787"/>
    </source>
</evidence>
<dbReference type="SUPFAM" id="SSF53448">
    <property type="entry name" value="Nucleotide-diphospho-sugar transferases"/>
    <property type="match status" value="1"/>
</dbReference>
<dbReference type="InterPro" id="IPR029044">
    <property type="entry name" value="Nucleotide-diphossugar_trans"/>
</dbReference>
<keyword evidence="6 7" id="KW-0414">Isoprene biosynthesis</keyword>
<dbReference type="InterPro" id="IPR034683">
    <property type="entry name" value="IspD/TarI"/>
</dbReference>
<evidence type="ECO:0000256" key="3">
    <source>
        <dbReference type="ARBA" id="ARBA00009789"/>
    </source>
</evidence>
<gene>
    <name evidence="7 8" type="primary">ispD</name>
    <name evidence="8" type="ORF">WMW72_32840</name>
</gene>
<keyword evidence="4 7" id="KW-0808">Transferase</keyword>
<dbReference type="EMBL" id="JBBPCC010000034">
    <property type="protein sequence ID" value="MEK8132678.1"/>
    <property type="molecule type" value="Genomic_DNA"/>
</dbReference>
<dbReference type="InterPro" id="IPR018294">
    <property type="entry name" value="ISPD_synthase_CS"/>
</dbReference>
<name>A0ABU9DX26_9BACL</name>
<evidence type="ECO:0000256" key="4">
    <source>
        <dbReference type="ARBA" id="ARBA00022679"/>
    </source>
</evidence>
<proteinExistence type="inferred from homology"/>
<dbReference type="GO" id="GO:0050518">
    <property type="term" value="F:2-C-methyl-D-erythritol 4-phosphate cytidylyltransferase activity"/>
    <property type="evidence" value="ECO:0007669"/>
    <property type="project" value="UniProtKB-EC"/>
</dbReference>
<comment type="similarity">
    <text evidence="3 7">Belongs to the IspD/TarI cytidylyltransferase family. IspD subfamily.</text>
</comment>
<comment type="caution">
    <text evidence="8">The sequence shown here is derived from an EMBL/GenBank/DDBJ whole genome shotgun (WGS) entry which is preliminary data.</text>
</comment>
<reference evidence="8 9" key="1">
    <citation type="submission" date="2024-04" db="EMBL/GenBank/DDBJ databases">
        <title>draft genome sequnece of Paenibacillus filicis.</title>
        <authorList>
            <person name="Kim D.-U."/>
        </authorList>
    </citation>
    <scope>NUCLEOTIDE SEQUENCE [LARGE SCALE GENOMIC DNA]</scope>
    <source>
        <strain evidence="8 9">KACC14197</strain>
    </source>
</reference>
<dbReference type="Pfam" id="PF01128">
    <property type="entry name" value="IspD"/>
    <property type="match status" value="1"/>
</dbReference>
<feature type="site" description="Transition state stabilizer" evidence="7">
    <location>
        <position position="17"/>
    </location>
</feature>
<feature type="site" description="Positions MEP for the nucleophilic attack" evidence="7">
    <location>
        <position position="156"/>
    </location>
</feature>
<accession>A0ABU9DX26</accession>
<comment type="catalytic activity">
    <reaction evidence="1 7">
        <text>2-C-methyl-D-erythritol 4-phosphate + CTP + H(+) = 4-CDP-2-C-methyl-D-erythritol + diphosphate</text>
        <dbReference type="Rhea" id="RHEA:13429"/>
        <dbReference type="ChEBI" id="CHEBI:15378"/>
        <dbReference type="ChEBI" id="CHEBI:33019"/>
        <dbReference type="ChEBI" id="CHEBI:37563"/>
        <dbReference type="ChEBI" id="CHEBI:57823"/>
        <dbReference type="ChEBI" id="CHEBI:58262"/>
        <dbReference type="EC" id="2.7.7.60"/>
    </reaction>
</comment>
<dbReference type="Proteomes" id="UP001469365">
    <property type="component" value="Unassembled WGS sequence"/>
</dbReference>
<dbReference type="PANTHER" id="PTHR32125">
    <property type="entry name" value="2-C-METHYL-D-ERYTHRITOL 4-PHOSPHATE CYTIDYLYLTRANSFERASE, CHLOROPLASTIC"/>
    <property type="match status" value="1"/>
</dbReference>
<keyword evidence="5 7" id="KW-0548">Nucleotidyltransferase</keyword>
<dbReference type="PROSITE" id="PS01295">
    <property type="entry name" value="ISPD"/>
    <property type="match status" value="1"/>
</dbReference>
<dbReference type="InterPro" id="IPR050088">
    <property type="entry name" value="IspD/TarI_cytidylyltransf_bact"/>
</dbReference>
<dbReference type="EC" id="2.7.7.60" evidence="7"/>
<feature type="site" description="Transition state stabilizer" evidence="7">
    <location>
        <position position="24"/>
    </location>
</feature>
<organism evidence="8 9">
    <name type="scientific">Paenibacillus filicis</name>
    <dbReference type="NCBI Taxonomy" id="669464"/>
    <lineage>
        <taxon>Bacteria</taxon>
        <taxon>Bacillati</taxon>
        <taxon>Bacillota</taxon>
        <taxon>Bacilli</taxon>
        <taxon>Bacillales</taxon>
        <taxon>Paenibacillaceae</taxon>
        <taxon>Paenibacillus</taxon>
    </lineage>
</organism>
<dbReference type="NCBIfam" id="TIGR00453">
    <property type="entry name" value="ispD"/>
    <property type="match status" value="1"/>
</dbReference>
<evidence type="ECO:0000256" key="5">
    <source>
        <dbReference type="ARBA" id="ARBA00022695"/>
    </source>
</evidence>
<dbReference type="HAMAP" id="MF_00108">
    <property type="entry name" value="IspD"/>
    <property type="match status" value="1"/>
</dbReference>
<keyword evidence="9" id="KW-1185">Reference proteome</keyword>
<comment type="pathway">
    <text evidence="2 7">Isoprenoid biosynthesis; isopentenyl diphosphate biosynthesis via DXP pathway; isopentenyl diphosphate from 1-deoxy-D-xylulose 5-phosphate: step 2/6.</text>
</comment>
<evidence type="ECO:0000256" key="1">
    <source>
        <dbReference type="ARBA" id="ARBA00001282"/>
    </source>
</evidence>
<dbReference type="InterPro" id="IPR001228">
    <property type="entry name" value="IspD"/>
</dbReference>
<evidence type="ECO:0000256" key="6">
    <source>
        <dbReference type="ARBA" id="ARBA00023229"/>
    </source>
</evidence>
<feature type="site" description="Positions MEP for the nucleophilic attack" evidence="7">
    <location>
        <position position="212"/>
    </location>
</feature>
<evidence type="ECO:0000256" key="7">
    <source>
        <dbReference type="HAMAP-Rule" id="MF_00108"/>
    </source>
</evidence>
<evidence type="ECO:0000313" key="9">
    <source>
        <dbReference type="Proteomes" id="UP001469365"/>
    </source>
</evidence>